<dbReference type="SUPFAM" id="SSF52540">
    <property type="entry name" value="P-loop containing nucleoside triphosphate hydrolases"/>
    <property type="match status" value="1"/>
</dbReference>
<dbReference type="EMBL" id="JAYGJQ010000002">
    <property type="protein sequence ID" value="MEA9357397.1"/>
    <property type="molecule type" value="Genomic_DNA"/>
</dbReference>
<dbReference type="InterPro" id="IPR050742">
    <property type="entry name" value="Helicase_Restrict-Modif_Enz"/>
</dbReference>
<reference evidence="3 4" key="1">
    <citation type="submission" date="2023-11" db="EMBL/GenBank/DDBJ databases">
        <title>A Novel Polar Bacteriovorax (B. antarcticus) Isolated from the Biocrust in Antarctica.</title>
        <authorList>
            <person name="Mun W."/>
            <person name="Choi S.Y."/>
            <person name="Mitchell R.J."/>
        </authorList>
    </citation>
    <scope>NUCLEOTIDE SEQUENCE [LARGE SCALE GENOMIC DNA]</scope>
    <source>
        <strain evidence="3 4">PP10</strain>
    </source>
</reference>
<dbReference type="Proteomes" id="UP001302274">
    <property type="component" value="Unassembled WGS sequence"/>
</dbReference>
<dbReference type="InterPro" id="IPR027417">
    <property type="entry name" value="P-loop_NTPase"/>
</dbReference>
<dbReference type="InterPro" id="IPR001650">
    <property type="entry name" value="Helicase_C-like"/>
</dbReference>
<evidence type="ECO:0000313" key="4">
    <source>
        <dbReference type="Proteomes" id="UP001302274"/>
    </source>
</evidence>
<dbReference type="PANTHER" id="PTHR47396:SF1">
    <property type="entry name" value="ATP-DEPENDENT HELICASE IRC3-RELATED"/>
    <property type="match status" value="1"/>
</dbReference>
<comment type="caution">
    <text evidence="3">The sequence shown here is derived from an EMBL/GenBank/DDBJ whole genome shotgun (WGS) entry which is preliminary data.</text>
</comment>
<name>A0ABU5VWG3_9BACT</name>
<proteinExistence type="predicted"/>
<feature type="domain" description="Helicase C-terminal" evidence="2">
    <location>
        <begin position="240"/>
        <end position="377"/>
    </location>
</feature>
<dbReference type="SMART" id="SM00487">
    <property type="entry name" value="DEXDc"/>
    <property type="match status" value="1"/>
</dbReference>
<dbReference type="InterPro" id="IPR014001">
    <property type="entry name" value="Helicase_ATP-bd"/>
</dbReference>
<keyword evidence="3" id="KW-0067">ATP-binding</keyword>
<dbReference type="PROSITE" id="PS51192">
    <property type="entry name" value="HELICASE_ATP_BIND_1"/>
    <property type="match status" value="1"/>
</dbReference>
<keyword evidence="3" id="KW-0378">Hydrolase</keyword>
<dbReference type="Gene3D" id="3.40.50.300">
    <property type="entry name" value="P-loop containing nucleotide triphosphate hydrolases"/>
    <property type="match status" value="2"/>
</dbReference>
<dbReference type="PROSITE" id="PS51194">
    <property type="entry name" value="HELICASE_CTER"/>
    <property type="match status" value="1"/>
</dbReference>
<dbReference type="SMART" id="SM00490">
    <property type="entry name" value="HELICc"/>
    <property type="match status" value="1"/>
</dbReference>
<accession>A0ABU5VWG3</accession>
<dbReference type="Pfam" id="PF04851">
    <property type="entry name" value="ResIII"/>
    <property type="match status" value="1"/>
</dbReference>
<gene>
    <name evidence="3" type="ORF">SHI21_14315</name>
</gene>
<keyword evidence="3" id="KW-0547">Nucleotide-binding</keyword>
<dbReference type="Pfam" id="PF00271">
    <property type="entry name" value="Helicase_C"/>
    <property type="match status" value="1"/>
</dbReference>
<evidence type="ECO:0000259" key="1">
    <source>
        <dbReference type="PROSITE" id="PS51192"/>
    </source>
</evidence>
<dbReference type="InterPro" id="IPR006935">
    <property type="entry name" value="Helicase/UvrB_N"/>
</dbReference>
<dbReference type="RefSeq" id="WP_323577396.1">
    <property type="nucleotide sequence ID" value="NZ_JAYGJQ010000002.1"/>
</dbReference>
<evidence type="ECO:0000259" key="2">
    <source>
        <dbReference type="PROSITE" id="PS51194"/>
    </source>
</evidence>
<keyword evidence="4" id="KW-1185">Reference proteome</keyword>
<feature type="domain" description="Helicase ATP-binding" evidence="1">
    <location>
        <begin position="17"/>
        <end position="170"/>
    </location>
</feature>
<dbReference type="GO" id="GO:0004386">
    <property type="term" value="F:helicase activity"/>
    <property type="evidence" value="ECO:0007669"/>
    <property type="project" value="UniProtKB-KW"/>
</dbReference>
<protein>
    <submittedName>
        <fullName evidence="3">DEAD/DEAH box helicase</fullName>
    </submittedName>
</protein>
<keyword evidence="3" id="KW-0347">Helicase</keyword>
<organism evidence="3 4">
    <name type="scientific">Bacteriovorax antarcticus</name>
    <dbReference type="NCBI Taxonomy" id="3088717"/>
    <lineage>
        <taxon>Bacteria</taxon>
        <taxon>Pseudomonadati</taxon>
        <taxon>Bdellovibrionota</taxon>
        <taxon>Bacteriovoracia</taxon>
        <taxon>Bacteriovoracales</taxon>
        <taxon>Bacteriovoracaceae</taxon>
        <taxon>Bacteriovorax</taxon>
    </lineage>
</organism>
<dbReference type="CDD" id="cd17926">
    <property type="entry name" value="DEXHc_RE"/>
    <property type="match status" value="1"/>
</dbReference>
<sequence>MYQLRPYQQDAVNSTIKHFQKENSPAVIVLPTGAGKSLVIAELARVARGRVLVLAHVKELVEQNHAKYESYDLKAGIYSAGLNRKDSGQKVIFGSIQSVANADEEFFQDFSLLVIDECHRVSMEGETQYFQVISKLRHASPKLCILGLTATPYRLGQGWIYQYNAHKEDMKTDEDRFFKKCIYELSIGYMIKNKFLTPPIKIDSPVACYDFSALELHGARYNQKEIEGILKDQKRITPSIIGNIVEMARDRQGVMIFTSSVAHAREILGLLPMGSALVTGETDIAERDEIITDFKLKKIKFLVNVSVLTTGFDAPHVDVIAILRPTESVSLYQQIVGRGLRLSPGKTDCLVLDYTGVGHDIFSPEIDEDRPSENSVIVDIVCPQCGHHNDFWGIVEHEEVVEHFGRRCKGAFEDLDTGEIEKCGYRFRFKRCDQCGEENDIAARVCSSCQHLLVDNDNKLKEAMSLKDAHIMKPDTMMFSKSYDKKGKERVEVRYYDYDGEHLSEMFYLNSPEDARAFYFNFTRMHNRLPEQSLRINTADDVLKNQNHFRKPMYVIARKQKHYWEIREKIF</sequence>
<dbReference type="PANTHER" id="PTHR47396">
    <property type="entry name" value="TYPE I RESTRICTION ENZYME ECOKI R PROTEIN"/>
    <property type="match status" value="1"/>
</dbReference>
<evidence type="ECO:0000313" key="3">
    <source>
        <dbReference type="EMBL" id="MEA9357397.1"/>
    </source>
</evidence>